<dbReference type="GO" id="GO:0042597">
    <property type="term" value="C:periplasmic space"/>
    <property type="evidence" value="ECO:0007669"/>
    <property type="project" value="UniProtKB-SubCell"/>
</dbReference>
<reference evidence="11 13" key="1">
    <citation type="submission" date="2012-11" db="EMBL/GenBank/DDBJ databases">
        <title>Whole genome sequence of Acetobacter cibinongensis 4H-1.</title>
        <authorList>
            <person name="Azuma Y."/>
            <person name="Higashiura N."/>
            <person name="Hirakawa H."/>
            <person name="Matsushita K."/>
        </authorList>
    </citation>
    <scope>NUCLEOTIDE SEQUENCE [LARGE SCALE GENOMIC DNA]</scope>
    <source>
        <strain evidence="11 13">4H-1</strain>
    </source>
</reference>
<feature type="binding site" description="axial binding residue" evidence="9">
    <location>
        <position position="37"/>
    </location>
    <ligand>
        <name>heme c</name>
        <dbReference type="ChEBI" id="CHEBI:61717"/>
        <label>1</label>
    </ligand>
    <ligandPart>
        <name>Fe</name>
        <dbReference type="ChEBI" id="CHEBI:18248"/>
    </ligandPart>
</feature>
<evidence type="ECO:0000313" key="13">
    <source>
        <dbReference type="Proteomes" id="UP000032671"/>
    </source>
</evidence>
<evidence type="ECO:0000256" key="8">
    <source>
        <dbReference type="PIRSR" id="PIRSR000294-1"/>
    </source>
</evidence>
<evidence type="ECO:0000256" key="9">
    <source>
        <dbReference type="PIRSR" id="PIRSR000294-2"/>
    </source>
</evidence>
<keyword evidence="14" id="KW-1185">Reference proteome</keyword>
<dbReference type="InterPro" id="IPR026259">
    <property type="entry name" value="MauG/Cytc_peroxidase"/>
</dbReference>
<feature type="binding site" description="covalent" evidence="8">
    <location>
        <position position="33"/>
    </location>
    <ligand>
        <name>heme c</name>
        <dbReference type="ChEBI" id="CHEBI:61717"/>
        <label>1</label>
    </ligand>
</feature>
<name>A0A0D6N401_9PROT</name>
<dbReference type="InterPro" id="IPR009056">
    <property type="entry name" value="Cyt_c-like_dom"/>
</dbReference>
<comment type="subcellular location">
    <subcellularLocation>
        <location evidence="1">Periplasm</location>
    </subcellularLocation>
</comment>
<evidence type="ECO:0000256" key="6">
    <source>
        <dbReference type="ARBA" id="ARBA00023002"/>
    </source>
</evidence>
<comment type="PTM">
    <text evidence="8">Binds 2 heme groups per subunit.</text>
</comment>
<reference evidence="12 14" key="2">
    <citation type="submission" date="2019-07" db="EMBL/GenBank/DDBJ databases">
        <title>Whole genome shotgun sequence of Acetobacter cibinongensis NBRC 16605.</title>
        <authorList>
            <person name="Hosoyama A."/>
            <person name="Uohara A."/>
            <person name="Ohji S."/>
            <person name="Ichikawa N."/>
        </authorList>
    </citation>
    <scope>NUCLEOTIDE SEQUENCE [LARGE SCALE GENOMIC DNA]</scope>
    <source>
        <strain evidence="12 14">NBRC 16605</strain>
    </source>
</reference>
<proteinExistence type="predicted"/>
<keyword evidence="5" id="KW-0574">Periplasm</keyword>
<evidence type="ECO:0000256" key="3">
    <source>
        <dbReference type="ARBA" id="ARBA00022723"/>
    </source>
</evidence>
<keyword evidence="6" id="KW-0560">Oxidoreductase</keyword>
<dbReference type="Gene3D" id="1.10.760.10">
    <property type="entry name" value="Cytochrome c-like domain"/>
    <property type="match status" value="2"/>
</dbReference>
<accession>A0A6N3SLR5</accession>
<feature type="binding site" description="covalent" evidence="8">
    <location>
        <position position="36"/>
    </location>
    <ligand>
        <name>heme c</name>
        <dbReference type="ChEBI" id="CHEBI:61717"/>
        <label>1</label>
    </ligand>
</feature>
<evidence type="ECO:0000313" key="12">
    <source>
        <dbReference type="EMBL" id="GEL57992.1"/>
    </source>
</evidence>
<dbReference type="InterPro" id="IPR004852">
    <property type="entry name" value="Di-haem_cyt_c_peroxidsae"/>
</dbReference>
<dbReference type="GO" id="GO:0046872">
    <property type="term" value="F:metal ion binding"/>
    <property type="evidence" value="ECO:0007669"/>
    <property type="project" value="UniProtKB-KW"/>
</dbReference>
<organism evidence="11 13">
    <name type="scientific">Acetobacter cibinongensis</name>
    <dbReference type="NCBI Taxonomy" id="146475"/>
    <lineage>
        <taxon>Bacteria</taxon>
        <taxon>Pseudomonadati</taxon>
        <taxon>Pseudomonadota</taxon>
        <taxon>Alphaproteobacteria</taxon>
        <taxon>Acetobacterales</taxon>
        <taxon>Acetobacteraceae</taxon>
        <taxon>Acetobacter</taxon>
    </lineage>
</organism>
<dbReference type="Proteomes" id="UP000321891">
    <property type="component" value="Unassembled WGS sequence"/>
</dbReference>
<comment type="caution">
    <text evidence="11">The sequence shown here is derived from an EMBL/GenBank/DDBJ whole genome shotgun (WGS) entry which is preliminary data.</text>
</comment>
<dbReference type="AlphaFoldDB" id="A0A0D6N401"/>
<dbReference type="Proteomes" id="UP000032671">
    <property type="component" value="Unassembled WGS sequence"/>
</dbReference>
<protein>
    <submittedName>
        <fullName evidence="12">Methylamine utilization protein</fullName>
    </submittedName>
</protein>
<dbReference type="GO" id="GO:0009055">
    <property type="term" value="F:electron transfer activity"/>
    <property type="evidence" value="ECO:0007669"/>
    <property type="project" value="InterPro"/>
</dbReference>
<sequence>MQASSLSQEEARTALGRRLFYDADLSADGSMSCATCHNQKHAFAESNATHMGVTNEEGIRNVPSLANIKDFTTLTWLEQHISRLEDQFFTPLMGHDPVEMGMTSKAVLEQRVASDACYQKLFKQAFPDESGHITADTIAQAVSAFERTLVSNTSAWDRAQKEHHPLPLQAEEGASLFFKEKKCAACHSGFLLSDQKFYKLTSASSTAIRTPSLRNVAVTAPYLHDGSAPTLEAALQAHHAITLTPRQSEALVAFMQTLTDQTFLHNPAFGLPAEGCPL</sequence>
<evidence type="ECO:0000313" key="11">
    <source>
        <dbReference type="EMBL" id="GAN60288.1"/>
    </source>
</evidence>
<dbReference type="EMBL" id="BAMV01000011">
    <property type="protein sequence ID" value="GAN60288.1"/>
    <property type="molecule type" value="Genomic_DNA"/>
</dbReference>
<feature type="domain" description="Cytochrome c" evidence="10">
    <location>
        <begin position="168"/>
        <end position="259"/>
    </location>
</feature>
<evidence type="ECO:0000256" key="5">
    <source>
        <dbReference type="ARBA" id="ARBA00022764"/>
    </source>
</evidence>
<dbReference type="GO" id="GO:0020037">
    <property type="term" value="F:heme binding"/>
    <property type="evidence" value="ECO:0007669"/>
    <property type="project" value="InterPro"/>
</dbReference>
<dbReference type="PANTHER" id="PTHR30600">
    <property type="entry name" value="CYTOCHROME C PEROXIDASE-RELATED"/>
    <property type="match status" value="1"/>
</dbReference>
<dbReference type="GO" id="GO:0004130">
    <property type="term" value="F:cytochrome-c peroxidase activity"/>
    <property type="evidence" value="ECO:0007669"/>
    <property type="project" value="TreeGrafter"/>
</dbReference>
<evidence type="ECO:0000256" key="1">
    <source>
        <dbReference type="ARBA" id="ARBA00004418"/>
    </source>
</evidence>
<dbReference type="STRING" id="1231339.Abci_011_018"/>
<feature type="binding site" description="covalent" evidence="8">
    <location>
        <position position="183"/>
    </location>
    <ligand>
        <name>heme c</name>
        <dbReference type="ChEBI" id="CHEBI:61717"/>
        <label>2</label>
    </ligand>
</feature>
<evidence type="ECO:0000256" key="2">
    <source>
        <dbReference type="ARBA" id="ARBA00022617"/>
    </source>
</evidence>
<feature type="domain" description="Cytochrome c" evidence="10">
    <location>
        <begin position="11"/>
        <end position="123"/>
    </location>
</feature>
<dbReference type="InterPro" id="IPR036909">
    <property type="entry name" value="Cyt_c-like_dom_sf"/>
</dbReference>
<feature type="binding site" description="axial binding residue" evidence="9">
    <location>
        <position position="187"/>
    </location>
    <ligand>
        <name>heme c</name>
        <dbReference type="ChEBI" id="CHEBI:61717"/>
        <label>2</label>
    </ligand>
    <ligandPart>
        <name>Fe</name>
        <dbReference type="ChEBI" id="CHEBI:18248"/>
    </ligandPart>
</feature>
<feature type="binding site" description="covalent" evidence="8">
    <location>
        <position position="186"/>
    </location>
    <ligand>
        <name>heme c</name>
        <dbReference type="ChEBI" id="CHEBI:61717"/>
        <label>2</label>
    </ligand>
</feature>
<comment type="cofactor">
    <cofactor evidence="8">
        <name>heme</name>
        <dbReference type="ChEBI" id="CHEBI:30413"/>
    </cofactor>
    <text evidence="8">Binds 2 heme groups.</text>
</comment>
<accession>A0A0D6N401</accession>
<keyword evidence="3 9" id="KW-0479">Metal-binding</keyword>
<evidence type="ECO:0000313" key="14">
    <source>
        <dbReference type="Proteomes" id="UP000321891"/>
    </source>
</evidence>
<dbReference type="PROSITE" id="PS51007">
    <property type="entry name" value="CYTC"/>
    <property type="match status" value="2"/>
</dbReference>
<keyword evidence="7 9" id="KW-0408">Iron</keyword>
<dbReference type="InterPro" id="IPR051395">
    <property type="entry name" value="Cytochrome_c_Peroxidase/MauG"/>
</dbReference>
<evidence type="ECO:0000259" key="10">
    <source>
        <dbReference type="PROSITE" id="PS51007"/>
    </source>
</evidence>
<evidence type="ECO:0000256" key="4">
    <source>
        <dbReference type="ARBA" id="ARBA00022729"/>
    </source>
</evidence>
<dbReference type="RefSeq" id="WP_146806769.1">
    <property type="nucleotide sequence ID" value="NZ_BAMV01000011.1"/>
</dbReference>
<dbReference type="Pfam" id="PF00034">
    <property type="entry name" value="Cytochrom_C"/>
    <property type="match status" value="1"/>
</dbReference>
<dbReference type="EMBL" id="BJVU01000002">
    <property type="protein sequence ID" value="GEL57992.1"/>
    <property type="molecule type" value="Genomic_DNA"/>
</dbReference>
<dbReference type="SUPFAM" id="SSF46626">
    <property type="entry name" value="Cytochrome c"/>
    <property type="match status" value="2"/>
</dbReference>
<evidence type="ECO:0000256" key="7">
    <source>
        <dbReference type="ARBA" id="ARBA00023004"/>
    </source>
</evidence>
<dbReference type="Pfam" id="PF03150">
    <property type="entry name" value="CCP_MauG"/>
    <property type="match status" value="1"/>
</dbReference>
<dbReference type="PIRSF" id="PIRSF000294">
    <property type="entry name" value="Cytochrome-c_peroxidase"/>
    <property type="match status" value="1"/>
</dbReference>
<gene>
    <name evidence="11" type="ORF">Abci_011_018</name>
    <name evidence="12" type="ORF">ACI01nite_05940</name>
</gene>
<keyword evidence="4" id="KW-0732">Signal</keyword>
<keyword evidence="2 8" id="KW-0349">Heme</keyword>